<evidence type="ECO:0000256" key="2">
    <source>
        <dbReference type="ARBA" id="ARBA00023015"/>
    </source>
</evidence>
<dbReference type="InterPro" id="IPR038491">
    <property type="entry name" value="Velvet_dom_sf"/>
</dbReference>
<dbReference type="PROSITE" id="PS51821">
    <property type="entry name" value="VELVET"/>
    <property type="match status" value="1"/>
</dbReference>
<sequence>MRLQAPVQARKINARLTPVRVSTAEPDTTRDTPGPVESAFKSSRGRASRTSKNPGTQQTPRMSQRRHRSGTGAKPLALGHTLFRKYLSRVRYHPYGGANGFADFSHLPHGAGSVSRTPQHGALHHGTGFDLTLTHQGESAGSFIGKPIHFTEGQFAGKTIRASLCELQAAAFGRKYAKVDRRPLDPPPVAWLQLFEVLNAGTPAQIERELDYDTIHILGLMCTVDLIPVAPPSPDSESSPPESPMSPDGTYSFRSGPPSPIRAGSTITAKATTALAGTTFVQVDSIPWRGKTALLFTFADLAVKNEGYFVLQYRFFDIYSKPSGHSDQRIQADCFGQSFRIYSSKEVPPLGRSTELTKHLARYGVRVNVRETERKRKKKERQTTLSSPFTTERVPDRAFSDASDYDDD</sequence>
<protein>
    <recommendedName>
        <fullName evidence="6">Velvet domain-containing protein</fullName>
    </recommendedName>
</protein>
<evidence type="ECO:0000256" key="4">
    <source>
        <dbReference type="ARBA" id="ARBA00023242"/>
    </source>
</evidence>
<feature type="region of interest" description="Disordered" evidence="5">
    <location>
        <begin position="371"/>
        <end position="408"/>
    </location>
</feature>
<gene>
    <name evidence="7" type="ORF">MCHLO_09176</name>
</gene>
<keyword evidence="4" id="KW-0539">Nucleus</keyword>
<dbReference type="PANTHER" id="PTHR33572:SF3">
    <property type="entry name" value="VELVET COMPLEX SUBUNIT B"/>
    <property type="match status" value="1"/>
</dbReference>
<organism evidence="7 8">
    <name type="scientific">Mycena chlorophos</name>
    <name type="common">Agaric fungus</name>
    <name type="synonym">Agaricus chlorophos</name>
    <dbReference type="NCBI Taxonomy" id="658473"/>
    <lineage>
        <taxon>Eukaryota</taxon>
        <taxon>Fungi</taxon>
        <taxon>Dikarya</taxon>
        <taxon>Basidiomycota</taxon>
        <taxon>Agaricomycotina</taxon>
        <taxon>Agaricomycetes</taxon>
        <taxon>Agaricomycetidae</taxon>
        <taxon>Agaricales</taxon>
        <taxon>Marasmiineae</taxon>
        <taxon>Mycenaceae</taxon>
        <taxon>Mycena</taxon>
    </lineage>
</organism>
<dbReference type="PANTHER" id="PTHR33572">
    <property type="entry name" value="SPORE DEVELOPMENT REGULATOR VOSA"/>
    <property type="match status" value="1"/>
</dbReference>
<evidence type="ECO:0000259" key="6">
    <source>
        <dbReference type="PROSITE" id="PS51821"/>
    </source>
</evidence>
<feature type="region of interest" description="Disordered" evidence="5">
    <location>
        <begin position="1"/>
        <end position="74"/>
    </location>
</feature>
<dbReference type="Pfam" id="PF11754">
    <property type="entry name" value="Velvet"/>
    <property type="match status" value="1"/>
</dbReference>
<name>A0ABQ0LNA8_MYCCL</name>
<proteinExistence type="predicted"/>
<comment type="subcellular location">
    <subcellularLocation>
        <location evidence="1">Nucleus</location>
    </subcellularLocation>
</comment>
<evidence type="ECO:0000256" key="3">
    <source>
        <dbReference type="ARBA" id="ARBA00023163"/>
    </source>
</evidence>
<reference evidence="7" key="1">
    <citation type="submission" date="2014-09" db="EMBL/GenBank/DDBJ databases">
        <title>Genome sequence of the luminous mushroom Mycena chlorophos for searching fungal bioluminescence genes.</title>
        <authorList>
            <person name="Tanaka Y."/>
            <person name="Kasuga D."/>
            <person name="Oba Y."/>
            <person name="Hase S."/>
            <person name="Sato K."/>
            <person name="Oba Y."/>
            <person name="Sakakibara Y."/>
        </authorList>
    </citation>
    <scope>NUCLEOTIDE SEQUENCE</scope>
</reference>
<evidence type="ECO:0000313" key="7">
    <source>
        <dbReference type="EMBL" id="GAT52089.1"/>
    </source>
</evidence>
<evidence type="ECO:0000256" key="1">
    <source>
        <dbReference type="ARBA" id="ARBA00004123"/>
    </source>
</evidence>
<accession>A0ABQ0LNA8</accession>
<dbReference type="InterPro" id="IPR021740">
    <property type="entry name" value="Velvet"/>
</dbReference>
<dbReference type="Gene3D" id="2.60.40.3960">
    <property type="entry name" value="Velvet domain"/>
    <property type="match status" value="1"/>
</dbReference>
<feature type="domain" description="Velvet" evidence="6">
    <location>
        <begin position="157"/>
        <end position="370"/>
    </location>
</feature>
<feature type="compositionally biased region" description="Polar residues" evidence="5">
    <location>
        <begin position="50"/>
        <end position="62"/>
    </location>
</feature>
<evidence type="ECO:0000256" key="5">
    <source>
        <dbReference type="SAM" id="MobiDB-lite"/>
    </source>
</evidence>
<keyword evidence="3" id="KW-0804">Transcription</keyword>
<evidence type="ECO:0000313" key="8">
    <source>
        <dbReference type="Proteomes" id="UP000815677"/>
    </source>
</evidence>
<dbReference type="EMBL" id="DF847566">
    <property type="protein sequence ID" value="GAT52089.1"/>
    <property type="molecule type" value="Genomic_DNA"/>
</dbReference>
<feature type="region of interest" description="Disordered" evidence="5">
    <location>
        <begin position="231"/>
        <end position="257"/>
    </location>
</feature>
<dbReference type="InterPro" id="IPR037525">
    <property type="entry name" value="Velvet_dom"/>
</dbReference>
<dbReference type="Proteomes" id="UP000815677">
    <property type="component" value="Unassembled WGS sequence"/>
</dbReference>
<keyword evidence="2" id="KW-0805">Transcription regulation</keyword>
<keyword evidence="8" id="KW-1185">Reference proteome</keyword>
<feature type="compositionally biased region" description="Low complexity" evidence="5">
    <location>
        <begin position="235"/>
        <end position="248"/>
    </location>
</feature>